<evidence type="ECO:0000256" key="1">
    <source>
        <dbReference type="ARBA" id="ARBA00022450"/>
    </source>
</evidence>
<protein>
    <recommendedName>
        <fullName evidence="4">Carrier domain-containing protein</fullName>
    </recommendedName>
</protein>
<dbReference type="InterPro" id="IPR042099">
    <property type="entry name" value="ANL_N_sf"/>
</dbReference>
<dbReference type="SUPFAM" id="SSF52777">
    <property type="entry name" value="CoA-dependent acyltransferases"/>
    <property type="match status" value="1"/>
</dbReference>
<dbReference type="PANTHER" id="PTHR45527">
    <property type="entry name" value="NONRIBOSOMAL PEPTIDE SYNTHETASE"/>
    <property type="match status" value="1"/>
</dbReference>
<gene>
    <name evidence="5" type="ORF">BGZ80_008028</name>
</gene>
<dbReference type="Gene3D" id="3.30.559.10">
    <property type="entry name" value="Chloramphenicol acetyltransferase-like domain"/>
    <property type="match status" value="1"/>
</dbReference>
<feature type="non-terminal residue" evidence="5">
    <location>
        <position position="380"/>
    </location>
</feature>
<dbReference type="InterPro" id="IPR045851">
    <property type="entry name" value="AMP-bd_C_sf"/>
</dbReference>
<evidence type="ECO:0000313" key="5">
    <source>
        <dbReference type="EMBL" id="KAF9993804.1"/>
    </source>
</evidence>
<dbReference type="InterPro" id="IPR025110">
    <property type="entry name" value="AMP-bd_C"/>
</dbReference>
<dbReference type="GO" id="GO:0044550">
    <property type="term" value="P:secondary metabolite biosynthetic process"/>
    <property type="evidence" value="ECO:0007669"/>
    <property type="project" value="TreeGrafter"/>
</dbReference>
<dbReference type="InterPro" id="IPR020806">
    <property type="entry name" value="PKS_PP-bd"/>
</dbReference>
<comment type="caution">
    <text evidence="5">The sequence shown here is derived from an EMBL/GenBank/DDBJ whole genome shotgun (WGS) entry which is preliminary data.</text>
</comment>
<reference evidence="5" key="1">
    <citation type="journal article" date="2020" name="Fungal Divers.">
        <title>Resolving the Mortierellaceae phylogeny through synthesis of multi-gene phylogenetics and phylogenomics.</title>
        <authorList>
            <person name="Vandepol N."/>
            <person name="Liber J."/>
            <person name="Desiro A."/>
            <person name="Na H."/>
            <person name="Kennedy M."/>
            <person name="Barry K."/>
            <person name="Grigoriev I.V."/>
            <person name="Miller A.N."/>
            <person name="O'Donnell K."/>
            <person name="Stajich J.E."/>
            <person name="Bonito G."/>
        </authorList>
    </citation>
    <scope>NUCLEOTIDE SEQUENCE</scope>
    <source>
        <strain evidence="5">NRRL 2769</strain>
    </source>
</reference>
<keyword evidence="3" id="KW-0436">Ligase</keyword>
<dbReference type="GO" id="GO:0005829">
    <property type="term" value="C:cytosol"/>
    <property type="evidence" value="ECO:0007669"/>
    <property type="project" value="TreeGrafter"/>
</dbReference>
<dbReference type="PANTHER" id="PTHR45527:SF1">
    <property type="entry name" value="FATTY ACID SYNTHASE"/>
    <property type="match status" value="1"/>
</dbReference>
<dbReference type="InterPro" id="IPR036736">
    <property type="entry name" value="ACP-like_sf"/>
</dbReference>
<keyword evidence="2" id="KW-0597">Phosphoprotein</keyword>
<evidence type="ECO:0000256" key="3">
    <source>
        <dbReference type="ARBA" id="ARBA00022598"/>
    </source>
</evidence>
<dbReference type="Gene3D" id="1.10.1200.10">
    <property type="entry name" value="ACP-like"/>
    <property type="match status" value="1"/>
</dbReference>
<dbReference type="Pfam" id="PF00668">
    <property type="entry name" value="Condensation"/>
    <property type="match status" value="1"/>
</dbReference>
<dbReference type="Pfam" id="PF13193">
    <property type="entry name" value="AMP-binding_C"/>
    <property type="match status" value="1"/>
</dbReference>
<dbReference type="GO" id="GO:0016874">
    <property type="term" value="F:ligase activity"/>
    <property type="evidence" value="ECO:0007669"/>
    <property type="project" value="UniProtKB-KW"/>
</dbReference>
<dbReference type="EMBL" id="JAAAID010004231">
    <property type="protein sequence ID" value="KAF9993804.1"/>
    <property type="molecule type" value="Genomic_DNA"/>
</dbReference>
<dbReference type="SUPFAM" id="SSF56801">
    <property type="entry name" value="Acetyl-CoA synthetase-like"/>
    <property type="match status" value="1"/>
</dbReference>
<dbReference type="Pfam" id="PF00550">
    <property type="entry name" value="PP-binding"/>
    <property type="match status" value="1"/>
</dbReference>
<dbReference type="SMART" id="SM00823">
    <property type="entry name" value="PKS_PP"/>
    <property type="match status" value="1"/>
</dbReference>
<keyword evidence="6" id="KW-1185">Reference proteome</keyword>
<keyword evidence="1" id="KW-0596">Phosphopantetheine</keyword>
<dbReference type="InterPro" id="IPR009081">
    <property type="entry name" value="PP-bd_ACP"/>
</dbReference>
<dbReference type="GO" id="GO:0043041">
    <property type="term" value="P:amino acid activation for nonribosomal peptide biosynthetic process"/>
    <property type="evidence" value="ECO:0007669"/>
    <property type="project" value="TreeGrafter"/>
</dbReference>
<evidence type="ECO:0000259" key="4">
    <source>
        <dbReference type="PROSITE" id="PS50075"/>
    </source>
</evidence>
<dbReference type="GO" id="GO:0031177">
    <property type="term" value="F:phosphopantetheine binding"/>
    <property type="evidence" value="ECO:0007669"/>
    <property type="project" value="InterPro"/>
</dbReference>
<dbReference type="Gene3D" id="3.40.50.12780">
    <property type="entry name" value="N-terminal domain of ligase-like"/>
    <property type="match status" value="1"/>
</dbReference>
<dbReference type="PROSITE" id="PS50075">
    <property type="entry name" value="CARRIER"/>
    <property type="match status" value="1"/>
</dbReference>
<dbReference type="InterPro" id="IPR001242">
    <property type="entry name" value="Condensation_dom"/>
</dbReference>
<name>A0A9P6SRK5_9FUNG</name>
<organism evidence="5 6">
    <name type="scientific">Entomortierella chlamydospora</name>
    <dbReference type="NCBI Taxonomy" id="101097"/>
    <lineage>
        <taxon>Eukaryota</taxon>
        <taxon>Fungi</taxon>
        <taxon>Fungi incertae sedis</taxon>
        <taxon>Mucoromycota</taxon>
        <taxon>Mortierellomycotina</taxon>
        <taxon>Mortierellomycetes</taxon>
        <taxon>Mortierellales</taxon>
        <taxon>Mortierellaceae</taxon>
        <taxon>Entomortierella</taxon>
    </lineage>
</organism>
<evidence type="ECO:0000256" key="2">
    <source>
        <dbReference type="ARBA" id="ARBA00022553"/>
    </source>
</evidence>
<dbReference type="Proteomes" id="UP000703661">
    <property type="component" value="Unassembled WGS sequence"/>
</dbReference>
<dbReference type="FunFam" id="3.30.300.30:FF:000010">
    <property type="entry name" value="Enterobactin synthetase component F"/>
    <property type="match status" value="1"/>
</dbReference>
<feature type="domain" description="Carrier" evidence="4">
    <location>
        <begin position="131"/>
        <end position="205"/>
    </location>
</feature>
<dbReference type="AlphaFoldDB" id="A0A9P6SRK5"/>
<dbReference type="InterPro" id="IPR023213">
    <property type="entry name" value="CAT-like_dom_sf"/>
</dbReference>
<proteinExistence type="predicted"/>
<dbReference type="Gene3D" id="3.30.300.30">
    <property type="match status" value="1"/>
</dbReference>
<sequence length="380" mass="42627">MYKTGDLARYLPDGNLIYLGRNDHQVKIRGFRIELGEIEARLVEHPLVHEGVVVAIGEDSDKRLVSYVVSDAVDHLAQLLRDHLATVLPEYMIPAAFVQMDALPLTSNGKLNLRALPEPEREAFASQGYEAPRGEIETALADIWVDLLKIERVGRHDNFFMLGGHSLLAVRLMNRISTLGVSLQLSALFASPTLSELANVISNKFVKENHTFDPITPISRDGVLPLSFAQQRLWFLAQMEGVSDAYHIPMAIRLQGSLNRNAWQSALNTIFARHESLRSTFVNIDGQPQIRLLPAEKGVPMLIHDLRGELDIEVQLHELKSLEASAPFDLEKGPLIRSRLIQVADDEHVILLTQHHIVSDGWSMGLFTRELSELYTAYSQ</sequence>
<dbReference type="FunFam" id="1.10.1200.10:FF:000005">
    <property type="entry name" value="Nonribosomal peptide synthetase 1"/>
    <property type="match status" value="1"/>
</dbReference>
<dbReference type="SUPFAM" id="SSF47336">
    <property type="entry name" value="ACP-like"/>
    <property type="match status" value="1"/>
</dbReference>
<accession>A0A9P6SRK5</accession>
<evidence type="ECO:0000313" key="6">
    <source>
        <dbReference type="Proteomes" id="UP000703661"/>
    </source>
</evidence>